<feature type="transmembrane region" description="Helical" evidence="1">
    <location>
        <begin position="12"/>
        <end position="30"/>
    </location>
</feature>
<feature type="transmembrane region" description="Helical" evidence="1">
    <location>
        <begin position="96"/>
        <end position="115"/>
    </location>
</feature>
<dbReference type="Proteomes" id="UP000230093">
    <property type="component" value="Unassembled WGS sequence"/>
</dbReference>
<feature type="transmembrane region" description="Helical" evidence="1">
    <location>
        <begin position="207"/>
        <end position="224"/>
    </location>
</feature>
<sequence length="438" mass="51379">MKSNIFGKMTILLGLYFLFSFSFIFSRGFFTLSGSVMFLASIVLLIVFLIKPNLVKVNLSRKRFIQLLSVSLFLNLNLTWFLYGGLYQSFQPALNISYSLLRILVFLSFFLFLATTRKFLKVMTGIFFVFWLSLHLLMISSSPRPWIDVYEILKRAPEALFHGLNPYSIDYKQMYFNVRPNFFSYFPFMFLFSAPFVFLFNDPRFGFVLAQALTFIIIAFKFSWKNKDFGGKFSFLMGLLILFQPLALYLTEQSYTEPLILLQLTLLLYFLFKQKKLAAFVLGMGLATKQYFVLVALFLKKRLFNNKELLVTIITTLFIVGPFFLISPKDFIYDTFLIMEVTPPRYDGLTFFSTAYQLTKIPYSKILALGVWIITFFCLTKSSKEFKNNFIIKLAIFLGAFFYFNKWGYVNYYYLVSNLILLSIYIQIYQVENKILLK</sequence>
<feature type="transmembrane region" description="Helical" evidence="1">
    <location>
        <begin position="67"/>
        <end position="90"/>
    </location>
</feature>
<accession>A0A2H0WAM4</accession>
<feature type="transmembrane region" description="Helical" evidence="1">
    <location>
        <begin position="182"/>
        <end position="200"/>
    </location>
</feature>
<dbReference type="EMBL" id="PEZT01000001">
    <property type="protein sequence ID" value="PIS09687.1"/>
    <property type="molecule type" value="Genomic_DNA"/>
</dbReference>
<feature type="transmembrane region" description="Helical" evidence="1">
    <location>
        <begin position="36"/>
        <end position="55"/>
    </location>
</feature>
<name>A0A2H0WAM4_9BACT</name>
<keyword evidence="1" id="KW-0812">Transmembrane</keyword>
<feature type="transmembrane region" description="Helical" evidence="1">
    <location>
        <begin position="255"/>
        <end position="272"/>
    </location>
</feature>
<proteinExistence type="predicted"/>
<keyword evidence="1" id="KW-0472">Membrane</keyword>
<evidence type="ECO:0000313" key="2">
    <source>
        <dbReference type="EMBL" id="PIS09687.1"/>
    </source>
</evidence>
<comment type="caution">
    <text evidence="2">The sequence shown here is derived from an EMBL/GenBank/DDBJ whole genome shotgun (WGS) entry which is preliminary data.</text>
</comment>
<keyword evidence="1" id="KW-1133">Transmembrane helix</keyword>
<evidence type="ECO:0000256" key="1">
    <source>
        <dbReference type="SAM" id="Phobius"/>
    </source>
</evidence>
<feature type="transmembrane region" description="Helical" evidence="1">
    <location>
        <begin position="361"/>
        <end position="379"/>
    </location>
</feature>
<feature type="transmembrane region" description="Helical" evidence="1">
    <location>
        <begin position="230"/>
        <end position="248"/>
    </location>
</feature>
<organism evidence="2 3">
    <name type="scientific">Candidatus Beckwithbacteria bacterium CG10_big_fil_rev_8_21_14_0_10_34_10</name>
    <dbReference type="NCBI Taxonomy" id="1974495"/>
    <lineage>
        <taxon>Bacteria</taxon>
        <taxon>Candidatus Beckwithiibacteriota</taxon>
    </lineage>
</organism>
<gene>
    <name evidence="2" type="ORF">COT75_00630</name>
</gene>
<evidence type="ECO:0008006" key="4">
    <source>
        <dbReference type="Google" id="ProtNLM"/>
    </source>
</evidence>
<evidence type="ECO:0000313" key="3">
    <source>
        <dbReference type="Proteomes" id="UP000230093"/>
    </source>
</evidence>
<protein>
    <recommendedName>
        <fullName evidence="4">Glycosyltransferase RgtA/B/C/D-like domain-containing protein</fullName>
    </recommendedName>
</protein>
<feature type="transmembrane region" description="Helical" evidence="1">
    <location>
        <begin position="410"/>
        <end position="429"/>
    </location>
</feature>
<feature type="transmembrane region" description="Helical" evidence="1">
    <location>
        <begin position="278"/>
        <end position="297"/>
    </location>
</feature>
<reference evidence="3" key="1">
    <citation type="submission" date="2017-09" db="EMBL/GenBank/DDBJ databases">
        <title>Depth-based differentiation of microbial function through sediment-hosted aquifers and enrichment of novel symbionts in the deep terrestrial subsurface.</title>
        <authorList>
            <person name="Probst A.J."/>
            <person name="Ladd B."/>
            <person name="Jarett J.K."/>
            <person name="Geller-Mcgrath D.E."/>
            <person name="Sieber C.M.K."/>
            <person name="Emerson J.B."/>
            <person name="Anantharaman K."/>
            <person name="Thomas B.C."/>
            <person name="Malmstrom R."/>
            <person name="Stieglmeier M."/>
            <person name="Klingl A."/>
            <person name="Woyke T."/>
            <person name="Ryan C.M."/>
            <person name="Banfield J.F."/>
        </authorList>
    </citation>
    <scope>NUCLEOTIDE SEQUENCE [LARGE SCALE GENOMIC DNA]</scope>
</reference>
<feature type="transmembrane region" description="Helical" evidence="1">
    <location>
        <begin position="309"/>
        <end position="327"/>
    </location>
</feature>
<feature type="transmembrane region" description="Helical" evidence="1">
    <location>
        <begin position="386"/>
        <end position="404"/>
    </location>
</feature>
<feature type="transmembrane region" description="Helical" evidence="1">
    <location>
        <begin position="122"/>
        <end position="140"/>
    </location>
</feature>
<dbReference type="AlphaFoldDB" id="A0A2H0WAM4"/>